<dbReference type="Gene3D" id="3.40.250.10">
    <property type="entry name" value="Rhodanese-like domain"/>
    <property type="match status" value="1"/>
</dbReference>
<dbReference type="Pfam" id="PF00581">
    <property type="entry name" value="Rhodanese"/>
    <property type="match status" value="1"/>
</dbReference>
<dbReference type="SUPFAM" id="SSF52821">
    <property type="entry name" value="Rhodanese/Cell cycle control phosphatase"/>
    <property type="match status" value="1"/>
</dbReference>
<feature type="domain" description="Rhodanese" evidence="1">
    <location>
        <begin position="15"/>
        <end position="102"/>
    </location>
</feature>
<dbReference type="InterPro" id="IPR001763">
    <property type="entry name" value="Rhodanese-like_dom"/>
</dbReference>
<dbReference type="EMBL" id="FO117577">
    <property type="protein sequence ID" value="CCF99365.1"/>
    <property type="molecule type" value="Genomic_DNA"/>
</dbReference>
<dbReference type="InterPro" id="IPR036873">
    <property type="entry name" value="Rhodanese-like_dom_sf"/>
</dbReference>
<organism evidence="2">
    <name type="scientific">uncultured Cytophagia bacterium</name>
    <dbReference type="NCBI Taxonomy" id="768505"/>
    <lineage>
        <taxon>Bacteria</taxon>
        <taxon>Pseudomonadati</taxon>
        <taxon>Bacteroidota</taxon>
        <taxon>Cytophagia</taxon>
        <taxon>environmental samples</taxon>
    </lineage>
</organism>
<gene>
    <name evidence="2" type="ORF">VIS_S3BBA60022</name>
</gene>
<protein>
    <submittedName>
        <fullName evidence="2">Rhodanese-domain protein</fullName>
    </submittedName>
</protein>
<dbReference type="SMART" id="SM00450">
    <property type="entry name" value="RHOD"/>
    <property type="match status" value="1"/>
</dbReference>
<dbReference type="PROSITE" id="PS50206">
    <property type="entry name" value="RHODANESE_3"/>
    <property type="match status" value="1"/>
</dbReference>
<accession>H6REA4</accession>
<evidence type="ECO:0000259" key="1">
    <source>
        <dbReference type="PROSITE" id="PS50206"/>
    </source>
</evidence>
<reference evidence="2" key="2">
    <citation type="submission" date="2012-02" db="EMBL/GenBank/DDBJ databases">
        <authorList>
            <person name="Genoscope - CEA"/>
        </authorList>
    </citation>
    <scope>NUCLEOTIDE SEQUENCE</scope>
</reference>
<reference evidence="2" key="1">
    <citation type="journal article" date="2012" name="Environ. Microbiol.">
        <title>Genomic content of uncultured Bacteroidetes from contrasting oceanic provinces in the North Atlantic Ocean.</title>
        <authorList>
            <person name="Gomez-Pereira P.R."/>
            <person name="Schuler M."/>
            <person name="Fuchs B.M."/>
            <person name="Bennke C."/>
            <person name="Teeling H."/>
            <person name="Waldmann J."/>
            <person name="Richter M."/>
            <person name="Barbe V."/>
            <person name="Bataille E."/>
            <person name="Glockner F.O."/>
            <person name="Amann R."/>
        </authorList>
    </citation>
    <scope>NUCLEOTIDE SEQUENCE</scope>
</reference>
<dbReference type="InterPro" id="IPR050229">
    <property type="entry name" value="GlpE_sulfurtransferase"/>
</dbReference>
<evidence type="ECO:0000313" key="2">
    <source>
        <dbReference type="EMBL" id="CCF99365.1"/>
    </source>
</evidence>
<proteinExistence type="predicted"/>
<sequence length="104" mass="11737">MKTISVQELKAKFDNSENFQLIDIREEYELELACIGGKHIPMGEVRNNLGKIRKDIPVIIHCRSGKRSGNMVVFLSDNGYDNLYSLDGGINAWAELVDTTMNAY</sequence>
<name>H6REA4_9BACT</name>
<dbReference type="PANTHER" id="PTHR43031">
    <property type="entry name" value="FAD-DEPENDENT OXIDOREDUCTASE"/>
    <property type="match status" value="1"/>
</dbReference>
<dbReference type="AlphaFoldDB" id="H6REA4"/>
<dbReference type="PANTHER" id="PTHR43031:SF17">
    <property type="entry name" value="SULFURTRANSFERASE YTWF-RELATED"/>
    <property type="match status" value="1"/>
</dbReference>